<evidence type="ECO:0000256" key="1">
    <source>
        <dbReference type="SAM" id="MobiDB-lite"/>
    </source>
</evidence>
<evidence type="ECO:0000313" key="3">
    <source>
        <dbReference type="EMBL" id="GMR56338.1"/>
    </source>
</evidence>
<evidence type="ECO:0000313" key="4">
    <source>
        <dbReference type="Proteomes" id="UP001328107"/>
    </source>
</evidence>
<organism evidence="3 4">
    <name type="scientific">Pristionchus mayeri</name>
    <dbReference type="NCBI Taxonomy" id="1317129"/>
    <lineage>
        <taxon>Eukaryota</taxon>
        <taxon>Metazoa</taxon>
        <taxon>Ecdysozoa</taxon>
        <taxon>Nematoda</taxon>
        <taxon>Chromadorea</taxon>
        <taxon>Rhabditida</taxon>
        <taxon>Rhabditina</taxon>
        <taxon>Diplogasteromorpha</taxon>
        <taxon>Diplogasteroidea</taxon>
        <taxon>Neodiplogasteridae</taxon>
        <taxon>Pristionchus</taxon>
    </lineage>
</organism>
<evidence type="ECO:0008006" key="5">
    <source>
        <dbReference type="Google" id="ProtNLM"/>
    </source>
</evidence>
<proteinExistence type="predicted"/>
<feature type="chain" id="PRO_5042846859" description="Ribosomal protein" evidence="2">
    <location>
        <begin position="28"/>
        <end position="230"/>
    </location>
</feature>
<protein>
    <recommendedName>
        <fullName evidence="5">Ribosomal protein</fullName>
    </recommendedName>
</protein>
<dbReference type="AlphaFoldDB" id="A0AAN5I8C3"/>
<dbReference type="Proteomes" id="UP001328107">
    <property type="component" value="Unassembled WGS sequence"/>
</dbReference>
<feature type="signal peptide" evidence="2">
    <location>
        <begin position="1"/>
        <end position="27"/>
    </location>
</feature>
<dbReference type="EMBL" id="BTRK01000005">
    <property type="protein sequence ID" value="GMR56338.1"/>
    <property type="molecule type" value="Genomic_DNA"/>
</dbReference>
<reference evidence="4" key="1">
    <citation type="submission" date="2022-10" db="EMBL/GenBank/DDBJ databases">
        <title>Genome assembly of Pristionchus species.</title>
        <authorList>
            <person name="Yoshida K."/>
            <person name="Sommer R.J."/>
        </authorList>
    </citation>
    <scope>NUCLEOTIDE SEQUENCE [LARGE SCALE GENOMIC DNA]</scope>
    <source>
        <strain evidence="4">RS5460</strain>
    </source>
</reference>
<comment type="caution">
    <text evidence="3">The sequence shown here is derived from an EMBL/GenBank/DDBJ whole genome shotgun (WGS) entry which is preliminary data.</text>
</comment>
<accession>A0AAN5I8C3</accession>
<gene>
    <name evidence="3" type="ORF">PMAYCL1PPCAC_26533</name>
</gene>
<keyword evidence="4" id="KW-1185">Reference proteome</keyword>
<feature type="region of interest" description="Disordered" evidence="1">
    <location>
        <begin position="207"/>
        <end position="230"/>
    </location>
</feature>
<evidence type="ECO:0000256" key="2">
    <source>
        <dbReference type="SAM" id="SignalP"/>
    </source>
</evidence>
<feature type="non-terminal residue" evidence="3">
    <location>
        <position position="1"/>
    </location>
</feature>
<keyword evidence="2" id="KW-0732">Signal</keyword>
<sequence>QLLSFYTCICLLHLRVCLLFLRVPVEVNVSNGARSLHVSGILMNGRRAPSTERLEVVEVGLKIVVGPPEGVLAHAIPVDADDALPVVVVRVDSGLDTKGVALRHHIENELSVGVLVRSPVVDLNVEPEHAELGSGVLQCVHGVLHLNLGGLAGRRVAGEEVRINVGHSSGPGVLDVLDAGLVDASIALADSADVEVVAVALEAGEARGGDGGNRVYSEVSSGERDAEGEK</sequence>
<name>A0AAN5I8C3_9BILA</name>
<feature type="compositionally biased region" description="Basic and acidic residues" evidence="1">
    <location>
        <begin position="221"/>
        <end position="230"/>
    </location>
</feature>